<keyword evidence="7 9" id="KW-0472">Membrane</keyword>
<reference evidence="10" key="1">
    <citation type="journal article" date="2019" name="Vet. Microbiol.">
        <title>Disease surveillance in wild Victorian cacatuids reveals co-infection with multiple agents and detection of novel avian viruses.</title>
        <authorList>
            <person name="Sutherland M."/>
            <person name="Sarker S."/>
            <person name="Vaz P.K."/>
            <person name="Legione A.R."/>
            <person name="Devlin J.M."/>
            <person name="Macwhirter P.L."/>
            <person name="Whiteley P.L."/>
            <person name="Raidal S.R."/>
        </authorList>
    </citation>
    <scope>NUCLEOTIDE SEQUENCE</scope>
    <source>
        <strain evidence="10">97-0001</strain>
    </source>
</reference>
<dbReference type="InterPro" id="IPR007626">
    <property type="entry name" value="Herpesvirus_viron_egress-type"/>
</dbReference>
<evidence type="ECO:0000256" key="4">
    <source>
        <dbReference type="ARBA" id="ARBA00022870"/>
    </source>
</evidence>
<evidence type="ECO:0000256" key="5">
    <source>
        <dbReference type="ARBA" id="ARBA00022921"/>
    </source>
</evidence>
<keyword evidence="4" id="KW-1043">Host membrane</keyword>
<name>A0A5B9RBF8_9ALPH</name>
<keyword evidence="1" id="KW-0597">Phosphoprotein</keyword>
<sequence length="267" mass="29544">MKPDKYSQLVNAVNASLSMCGTTATLVYTRNNARLAPTGDIITFPARLDGPPIPAEFILEALTSLLTIRTAWLRIQNTGQAVIVAGCSTQNFHHGDMTWEPPTSTVALTTAKSLWVSASAVRDMKNAQRIRTAPLAAMMFICFYRGGKNEVTARFAFYKSDSEPNVLKISKCVYEVMDTLEARRLSRHKIDSPMLIERTFRENRDTIASSNVSANVKDAQLRIKKSFASKIYDNIGAAVKCVRKNMGWILIAGAWTFAIAVVVAYIK</sequence>
<evidence type="ECO:0000256" key="1">
    <source>
        <dbReference type="ARBA" id="ARBA00022553"/>
    </source>
</evidence>
<evidence type="ECO:0000256" key="2">
    <source>
        <dbReference type="ARBA" id="ARBA00022562"/>
    </source>
</evidence>
<dbReference type="KEGG" id="vg:80540266"/>
<evidence type="ECO:0000256" key="6">
    <source>
        <dbReference type="ARBA" id="ARBA00022989"/>
    </source>
</evidence>
<evidence type="ECO:0000256" key="9">
    <source>
        <dbReference type="SAM" id="Phobius"/>
    </source>
</evidence>
<evidence type="ECO:0000256" key="3">
    <source>
        <dbReference type="ARBA" id="ARBA00022692"/>
    </source>
</evidence>
<keyword evidence="2" id="KW-1048">Host nucleus</keyword>
<keyword evidence="11" id="KW-1185">Reference proteome</keyword>
<dbReference type="RefSeq" id="YP_010801583.1">
    <property type="nucleotide sequence ID" value="NC_076966.1"/>
</dbReference>
<proteinExistence type="predicted"/>
<dbReference type="Pfam" id="PF04541">
    <property type="entry name" value="Herpes_U34"/>
    <property type="match status" value="1"/>
</dbReference>
<evidence type="ECO:0008006" key="12">
    <source>
        <dbReference type="Google" id="ProtNLM"/>
    </source>
</evidence>
<comment type="subcellular location">
    <subcellularLocation>
        <location evidence="8">Host nucleus inner membrane</location>
        <topology evidence="8">Single-pass membrane protein</topology>
    </subcellularLocation>
</comment>
<keyword evidence="3 9" id="KW-0812">Transmembrane</keyword>
<evidence type="ECO:0000313" key="11">
    <source>
        <dbReference type="Proteomes" id="UP001144437"/>
    </source>
</evidence>
<protein>
    <recommendedName>
        <fullName evidence="12">Nuclear egress protein 2</fullName>
    </recommendedName>
</protein>
<dbReference type="GeneID" id="80540266"/>
<dbReference type="EMBL" id="MK360902">
    <property type="protein sequence ID" value="QEG54095.1"/>
    <property type="molecule type" value="Genomic_DNA"/>
</dbReference>
<keyword evidence="6 9" id="KW-1133">Transmembrane helix</keyword>
<evidence type="ECO:0000313" key="10">
    <source>
        <dbReference type="EMBL" id="QEG54095.1"/>
    </source>
</evidence>
<organism evidence="10 11">
    <name type="scientific">Cacatuid alphaherpesvirus 2</name>
    <dbReference type="NCBI Taxonomy" id="2604840"/>
    <lineage>
        <taxon>Viruses</taxon>
        <taxon>Duplodnaviria</taxon>
        <taxon>Heunggongvirae</taxon>
        <taxon>Peploviricota</taxon>
        <taxon>Herviviricetes</taxon>
        <taxon>Herpesvirales</taxon>
        <taxon>Orthoherpesviridae</taxon>
        <taxon>Alphaherpesvirinae</taxon>
        <taxon>Iltovirus</taxon>
        <taxon>Iltovirus cacatuidalpha2</taxon>
    </lineage>
</organism>
<evidence type="ECO:0000256" key="7">
    <source>
        <dbReference type="ARBA" id="ARBA00023136"/>
    </source>
</evidence>
<evidence type="ECO:0000256" key="8">
    <source>
        <dbReference type="ARBA" id="ARBA00043948"/>
    </source>
</evidence>
<dbReference type="Proteomes" id="UP001144437">
    <property type="component" value="Segment"/>
</dbReference>
<keyword evidence="5" id="KW-0426">Late protein</keyword>
<feature type="transmembrane region" description="Helical" evidence="9">
    <location>
        <begin position="246"/>
        <end position="266"/>
    </location>
</feature>
<accession>A0A5B9RBF8</accession>
<dbReference type="GO" id="GO:0044201">
    <property type="term" value="C:host cell nuclear inner membrane"/>
    <property type="evidence" value="ECO:0007669"/>
    <property type="project" value="UniProtKB-SubCell"/>
</dbReference>